<dbReference type="InterPro" id="IPR013830">
    <property type="entry name" value="SGNH_hydro"/>
</dbReference>
<sequence>MLIGRKQLTAVARRWHPRATTATRAMTSTPRPRPTFLLLGDSLTEFAADPAQQGWVCRLQHEYVRTADLVNRGLSGYNTRWFLDVAWPVISQELKTKWSPVLVTLWFGANDAALPSGVDAGEYVPLDEYARNIESIITKMLEAAPNAHVIVLTPPPVDDAVRLTLVTDSALLDRSDAHVKDYAARCLEIAQRFQSTARVTGIDMRKVVQDAAARSDQSFASLFCDGLHFSDAGNELVTQELLATIRTVVPHLAPERLVWQLPDWETLCVKTRAMTSSPPPRRPTFLLLGDSLTQFAANPEQQGWMCLLQHDYVRSVDWVNRGLSGYNTRWFLDVAWPVILQELKTQWSPVLVTLWLGANDAALPSGSAAGQHVPLDEFERNIDAIITKTLEAAPNAHLIVLTAPPVDDAARSALLTNGELLDRSDASVNKYAARCLEVVQRFKSTSRVTGVDMHKVVHDAAAGSDKGVASLLCDGLHFSDAGNKLVAQELLATIRTAVPNLAPECLAWQFPDWKTMLAPTK</sequence>
<dbReference type="PANTHER" id="PTHR14209:SF19">
    <property type="entry name" value="ISOAMYL ACETATE-HYDROLYZING ESTERASE 1 HOMOLOG"/>
    <property type="match status" value="1"/>
</dbReference>
<dbReference type="Proteomes" id="UP001146120">
    <property type="component" value="Unassembled WGS sequence"/>
</dbReference>
<dbReference type="Gene3D" id="3.40.50.1110">
    <property type="entry name" value="SGNH hydrolase"/>
    <property type="match status" value="2"/>
</dbReference>
<evidence type="ECO:0000313" key="2">
    <source>
        <dbReference type="EMBL" id="DBA01110.1"/>
    </source>
</evidence>
<reference evidence="2" key="2">
    <citation type="journal article" date="2023" name="Microbiol Resour">
        <title>Decontamination and Annotation of the Draft Genome Sequence of the Oomycete Lagenidium giganteum ARSEF 373.</title>
        <authorList>
            <person name="Morgan W.R."/>
            <person name="Tartar A."/>
        </authorList>
    </citation>
    <scope>NUCLEOTIDE SEQUENCE</scope>
    <source>
        <strain evidence="2">ARSEF 373</strain>
    </source>
</reference>
<organism evidence="2 3">
    <name type="scientific">Lagenidium giganteum</name>
    <dbReference type="NCBI Taxonomy" id="4803"/>
    <lineage>
        <taxon>Eukaryota</taxon>
        <taxon>Sar</taxon>
        <taxon>Stramenopiles</taxon>
        <taxon>Oomycota</taxon>
        <taxon>Peronosporomycetes</taxon>
        <taxon>Pythiales</taxon>
        <taxon>Pythiaceae</taxon>
    </lineage>
</organism>
<protein>
    <recommendedName>
        <fullName evidence="1">SGNH hydrolase-type esterase domain-containing protein</fullName>
    </recommendedName>
</protein>
<keyword evidence="3" id="KW-1185">Reference proteome</keyword>
<reference evidence="2" key="1">
    <citation type="submission" date="2022-11" db="EMBL/GenBank/DDBJ databases">
        <authorList>
            <person name="Morgan W.R."/>
            <person name="Tartar A."/>
        </authorList>
    </citation>
    <scope>NUCLEOTIDE SEQUENCE</scope>
    <source>
        <strain evidence="2">ARSEF 373</strain>
    </source>
</reference>
<accession>A0AAV2Z5M2</accession>
<dbReference type="InterPro" id="IPR036514">
    <property type="entry name" value="SGNH_hydro_sf"/>
</dbReference>
<feature type="domain" description="SGNH hydrolase-type esterase" evidence="1">
    <location>
        <begin position="287"/>
        <end position="485"/>
    </location>
</feature>
<evidence type="ECO:0000313" key="3">
    <source>
        <dbReference type="Proteomes" id="UP001146120"/>
    </source>
</evidence>
<evidence type="ECO:0000259" key="1">
    <source>
        <dbReference type="Pfam" id="PF13472"/>
    </source>
</evidence>
<gene>
    <name evidence="2" type="ORF">N0F65_001738</name>
</gene>
<dbReference type="SUPFAM" id="SSF52266">
    <property type="entry name" value="SGNH hydrolase"/>
    <property type="match status" value="2"/>
</dbReference>
<name>A0AAV2Z5M2_9STRA</name>
<dbReference type="Pfam" id="PF13472">
    <property type="entry name" value="Lipase_GDSL_2"/>
    <property type="match status" value="2"/>
</dbReference>
<dbReference type="EMBL" id="DAKRPA010000053">
    <property type="protein sequence ID" value="DBA01110.1"/>
    <property type="molecule type" value="Genomic_DNA"/>
</dbReference>
<comment type="caution">
    <text evidence="2">The sequence shown here is derived from an EMBL/GenBank/DDBJ whole genome shotgun (WGS) entry which is preliminary data.</text>
</comment>
<dbReference type="CDD" id="cd01838">
    <property type="entry name" value="Isoamyl_acetate_hydrolase_like"/>
    <property type="match status" value="2"/>
</dbReference>
<dbReference type="AlphaFoldDB" id="A0AAV2Z5M2"/>
<dbReference type="PANTHER" id="PTHR14209">
    <property type="entry name" value="ISOAMYL ACETATE-HYDROLYZING ESTERASE 1"/>
    <property type="match status" value="1"/>
</dbReference>
<dbReference type="InterPro" id="IPR045136">
    <property type="entry name" value="Iah1-like"/>
</dbReference>
<feature type="domain" description="SGNH hydrolase-type esterase" evidence="1">
    <location>
        <begin position="38"/>
        <end position="236"/>
    </location>
</feature>
<proteinExistence type="predicted"/>